<dbReference type="Pfam" id="PF16211">
    <property type="entry name" value="Histone_H2A_C"/>
    <property type="match status" value="1"/>
</dbReference>
<dbReference type="PROSITE" id="PS01282">
    <property type="entry name" value="BIR_REPEAT_1"/>
    <property type="match status" value="1"/>
</dbReference>
<dbReference type="PROSITE" id="PS51154">
    <property type="entry name" value="MACRO"/>
    <property type="match status" value="1"/>
</dbReference>
<keyword evidence="9" id="KW-0156">Chromatin regulator</keyword>
<comment type="subcellular location">
    <subcellularLocation>
        <location evidence="3">Chromosome</location>
    </subcellularLocation>
    <subcellularLocation>
        <location evidence="2">Nucleus</location>
    </subcellularLocation>
</comment>
<dbReference type="PROSITE" id="PS00455">
    <property type="entry name" value="AMP_BINDING"/>
    <property type="match status" value="1"/>
</dbReference>
<evidence type="ECO:0000256" key="5">
    <source>
        <dbReference type="ARBA" id="ARBA00010691"/>
    </source>
</evidence>
<comment type="subunit">
    <text evidence="6">The nucleosome is a histone octamer containing two molecules each of H2A, H2B, H3 and H4 assembled in one H3-H4 heterotetramer and two H2A-H2B heterodimers. The octamer wraps approximately 147 bp of DNA.</text>
</comment>
<evidence type="ECO:0000256" key="1">
    <source>
        <dbReference type="ARBA" id="ARBA00002001"/>
    </source>
</evidence>
<dbReference type="GO" id="GO:0000786">
    <property type="term" value="C:nucleosome"/>
    <property type="evidence" value="ECO:0007669"/>
    <property type="project" value="UniProtKB-KW"/>
</dbReference>
<dbReference type="Gene3D" id="3.40.50.12780">
    <property type="entry name" value="N-terminal domain of ligase-like"/>
    <property type="match status" value="1"/>
</dbReference>
<evidence type="ECO:0000313" key="15">
    <source>
        <dbReference type="Proteomes" id="UP000095280"/>
    </source>
</evidence>
<organism evidence="15 16">
    <name type="scientific">Macrostomum lignano</name>
    <dbReference type="NCBI Taxonomy" id="282301"/>
    <lineage>
        <taxon>Eukaryota</taxon>
        <taxon>Metazoa</taxon>
        <taxon>Spiralia</taxon>
        <taxon>Lophotrochozoa</taxon>
        <taxon>Platyhelminthes</taxon>
        <taxon>Rhabditophora</taxon>
        <taxon>Macrostomorpha</taxon>
        <taxon>Macrostomida</taxon>
        <taxon>Macrostomidae</taxon>
        <taxon>Macrostomum</taxon>
    </lineage>
</organism>
<evidence type="ECO:0000256" key="4">
    <source>
        <dbReference type="ARBA" id="ARBA00006432"/>
    </source>
</evidence>
<dbReference type="Gene3D" id="1.10.1170.10">
    <property type="entry name" value="Inhibitor Of Apoptosis Protein (2mihbC-IAP-1), Chain A"/>
    <property type="match status" value="1"/>
</dbReference>
<dbReference type="InterPro" id="IPR020845">
    <property type="entry name" value="AMP-binding_CS"/>
</dbReference>
<dbReference type="SMART" id="SM00506">
    <property type="entry name" value="A1pp"/>
    <property type="match status" value="1"/>
</dbReference>
<dbReference type="InterPro" id="IPR001370">
    <property type="entry name" value="BIR_rpt"/>
</dbReference>
<dbReference type="InterPro" id="IPR009072">
    <property type="entry name" value="Histone-fold"/>
</dbReference>
<evidence type="ECO:0000256" key="6">
    <source>
        <dbReference type="ARBA" id="ARBA00011538"/>
    </source>
</evidence>
<comment type="similarity">
    <text evidence="5">Belongs to the histone H2A family.</text>
</comment>
<dbReference type="PANTHER" id="PTHR43201">
    <property type="entry name" value="ACYL-COA SYNTHETASE"/>
    <property type="match status" value="1"/>
</dbReference>
<feature type="region of interest" description="Disordered" evidence="13">
    <location>
        <begin position="166"/>
        <end position="194"/>
    </location>
</feature>
<evidence type="ECO:0000256" key="12">
    <source>
        <dbReference type="ARBA" id="ARBA00023269"/>
    </source>
</evidence>
<accession>A0A1I8J0T3</accession>
<reference evidence="16" key="1">
    <citation type="submission" date="2016-11" db="UniProtKB">
        <authorList>
            <consortium name="WormBaseParasite"/>
        </authorList>
    </citation>
    <scope>IDENTIFICATION</scope>
</reference>
<protein>
    <recommendedName>
        <fullName evidence="7">Histone H2A</fullName>
    </recommendedName>
</protein>
<name>A0A1I8J0T3_9PLAT</name>
<dbReference type="GO" id="GO:0006631">
    <property type="term" value="P:fatty acid metabolic process"/>
    <property type="evidence" value="ECO:0007669"/>
    <property type="project" value="TreeGrafter"/>
</dbReference>
<dbReference type="Gene3D" id="3.30.300.30">
    <property type="match status" value="1"/>
</dbReference>
<evidence type="ECO:0000256" key="7">
    <source>
        <dbReference type="ARBA" id="ARBA00017642"/>
    </source>
</evidence>
<dbReference type="WBParaSite" id="maker-uti_cns_0045408-snap-gene-0.9-mRNA-1">
    <property type="protein sequence ID" value="maker-uti_cns_0045408-snap-gene-0.9-mRNA-1"/>
    <property type="gene ID" value="maker-uti_cns_0045408-snap-gene-0.9"/>
</dbReference>
<dbReference type="InterPro" id="IPR045851">
    <property type="entry name" value="AMP-bd_C_sf"/>
</dbReference>
<feature type="region of interest" description="Disordered" evidence="13">
    <location>
        <begin position="1154"/>
        <end position="1182"/>
    </location>
</feature>
<keyword evidence="8" id="KW-0158">Chromosome</keyword>
<proteinExistence type="inferred from homology"/>
<dbReference type="GO" id="GO:0003677">
    <property type="term" value="F:DNA binding"/>
    <property type="evidence" value="ECO:0007669"/>
    <property type="project" value="UniProtKB-KW"/>
</dbReference>
<dbReference type="PROSITE" id="PS50143">
    <property type="entry name" value="BIR_REPEAT_2"/>
    <property type="match status" value="1"/>
</dbReference>
<dbReference type="CDD" id="cd05941">
    <property type="entry name" value="MCS"/>
    <property type="match status" value="1"/>
</dbReference>
<evidence type="ECO:0000259" key="14">
    <source>
        <dbReference type="PROSITE" id="PS51154"/>
    </source>
</evidence>
<dbReference type="GO" id="GO:0006325">
    <property type="term" value="P:chromatin organization"/>
    <property type="evidence" value="ECO:0007669"/>
    <property type="project" value="UniProtKB-KW"/>
</dbReference>
<dbReference type="SMART" id="SM00238">
    <property type="entry name" value="BIR"/>
    <property type="match status" value="1"/>
</dbReference>
<feature type="compositionally biased region" description="Low complexity" evidence="13">
    <location>
        <begin position="1167"/>
        <end position="1182"/>
    </location>
</feature>
<dbReference type="Pfam" id="PF00125">
    <property type="entry name" value="Histone"/>
    <property type="match status" value="1"/>
</dbReference>
<dbReference type="PRINTS" id="PR00620">
    <property type="entry name" value="HISTONEH2A"/>
</dbReference>
<evidence type="ECO:0000256" key="10">
    <source>
        <dbReference type="ARBA" id="ARBA00023125"/>
    </source>
</evidence>
<dbReference type="PROSITE" id="PS00046">
    <property type="entry name" value="HISTONE_H2A"/>
    <property type="match status" value="1"/>
</dbReference>
<dbReference type="Pfam" id="PF01661">
    <property type="entry name" value="Macro"/>
    <property type="match status" value="1"/>
</dbReference>
<evidence type="ECO:0000256" key="9">
    <source>
        <dbReference type="ARBA" id="ARBA00022853"/>
    </source>
</evidence>
<dbReference type="SUPFAM" id="SSF57924">
    <property type="entry name" value="Inhibitor of apoptosis (IAP) repeat"/>
    <property type="match status" value="1"/>
</dbReference>
<dbReference type="AlphaFoldDB" id="A0A1I8J0T3"/>
<dbReference type="Pfam" id="PF00501">
    <property type="entry name" value="AMP-binding"/>
    <property type="match status" value="1"/>
</dbReference>
<evidence type="ECO:0000256" key="2">
    <source>
        <dbReference type="ARBA" id="ARBA00004123"/>
    </source>
</evidence>
<dbReference type="GO" id="GO:0030527">
    <property type="term" value="F:structural constituent of chromatin"/>
    <property type="evidence" value="ECO:0007669"/>
    <property type="project" value="InterPro"/>
</dbReference>
<dbReference type="SUPFAM" id="SSF56801">
    <property type="entry name" value="Acetyl-CoA synthetase-like"/>
    <property type="match status" value="1"/>
</dbReference>
<dbReference type="Proteomes" id="UP000095280">
    <property type="component" value="Unplaced"/>
</dbReference>
<dbReference type="Pfam" id="PF00653">
    <property type="entry name" value="BIR"/>
    <property type="match status" value="1"/>
</dbReference>
<evidence type="ECO:0000313" key="16">
    <source>
        <dbReference type="WBParaSite" id="maker-uti_cns_0045408-snap-gene-0.9-mRNA-1"/>
    </source>
</evidence>
<dbReference type="PANTHER" id="PTHR43201:SF8">
    <property type="entry name" value="ACYL-COA SYNTHETASE FAMILY MEMBER 3"/>
    <property type="match status" value="1"/>
</dbReference>
<sequence>MAVKKIRRSKSDRAGLVFPVAKVRRFLRAYRGFSRMRISEGASVYAAAIMEYLAAELLELSGNACKALKAKRLIPRHLMLAIQNDAELEKLLRHVTIPQAGVVPNIWAPLLPQKAAAPAKSAAASSKTAALKVGAKRSGGATTARKRAPAAAAAAAVTVAAPAAAAAKRRRPGPAAAAAATTAPVRAKAAPTPPAARPKLNVAILSEKQLQSGQKLTVLKGDITTVQADAIVHPTSSGYPTGGQVGNAIVRRGGAAMKQSIQALSAASPLASCAAKACPAHGLGADWVINCNGPSWNVGNAANLIDDLEKTVKNCLAVAETAGWKSVALPSIGSGSAGFPKQTAAQTILQTIRAFFNGQMSSSIKQVYFVLYDQESIELLSLIIRRLSSSGGGVGGRILEAPTAVCRLSEQPLPDVSPLLSPVGRSAKSPQPLAILTEPSASFVRSLAACWAFKDRPPCLAVPLSPAHSLPELLHAVRDSGARAVLTDGDSSGDVLRKAGELADAASLPLCRFGDLPLLPSASGDGRPLPAWKPESEPAYIVYTSGTTGRPKGVVVTHGNARARCRAVASAWRLGPSDLTLNCLPLHHVHGLENCLLAPLQAGGSVLINRSFQPEQVWQQLTGAGAWPRVSVFMAVPTMYGRLLDHLEKRPDSQRAAVRRACETGVRLMVSGSASLSESVMRRWHEATGHWLLERYGMTEIGMALGNPLDGPRLPGRVGQPFPDVRVRLRDPDSGRLLLTAGHGEPVQRLVDCDEAAGDSSSEVSGILEVSGTLVFKEYFGRPEDTAKEFTEDGWFRTGDSAACDLGGSFRILGRTSVDIIKSGGYKISALEVEAAFFGHPALIECAVVAVPDDTWGERLVLVVVPAPGQPQADLAGLQTWAAQRLAKYKWPRELRILDSLPRNAMGKVNKKQLKLMAAHQQSLCLALDAVSTTLSSRLSPLARSDSVMDIYEALTAAVYLMSSASNPLKVSRESRRLSFEQGVWAHMGRTQTVEDMVESGFFYLQEDDHVKCFFCDLGLKDWDAGDVPEMEHAKFSPLCFFLKSSRGLEWLRRSSPRPPNYPTSYTRQDHNQLLRILSDELLSEPVDIVCKLGFCDTKVLLCIARKFIRFRQKFTRQELLQEMHKEWDREMAGEPEHFIGKFDLAAVLRQFRDSMASVPGPPPGSQRQPLTQQQQLQQQGG</sequence>
<keyword evidence="15" id="KW-1185">Reference proteome</keyword>
<comment type="similarity">
    <text evidence="4">Belongs to the ATP-dependent AMP-binding enzyme family.</text>
</comment>
<dbReference type="GO" id="GO:0046982">
    <property type="term" value="F:protein heterodimerization activity"/>
    <property type="evidence" value="ECO:0007669"/>
    <property type="project" value="InterPro"/>
</dbReference>
<dbReference type="InterPro" id="IPR032454">
    <property type="entry name" value="Histone_H2A_C"/>
</dbReference>
<dbReference type="InterPro" id="IPR002119">
    <property type="entry name" value="Histone_H2A"/>
</dbReference>
<dbReference type="InterPro" id="IPR000873">
    <property type="entry name" value="AMP-dep_synth/lig_dom"/>
</dbReference>
<dbReference type="SUPFAM" id="SSF52949">
    <property type="entry name" value="Macro domain-like"/>
    <property type="match status" value="1"/>
</dbReference>
<dbReference type="InterPro" id="IPR042099">
    <property type="entry name" value="ANL_N_sf"/>
</dbReference>
<dbReference type="SUPFAM" id="SSF47113">
    <property type="entry name" value="Histone-fold"/>
    <property type="match status" value="1"/>
</dbReference>
<feature type="domain" description="Macro" evidence="14">
    <location>
        <begin position="203"/>
        <end position="388"/>
    </location>
</feature>
<keyword evidence="12" id="KW-0544">Nucleosome core</keyword>
<dbReference type="Pfam" id="PF13193">
    <property type="entry name" value="AMP-binding_C"/>
    <property type="match status" value="1"/>
</dbReference>
<dbReference type="GO" id="GO:0031956">
    <property type="term" value="F:medium-chain fatty acid-CoA ligase activity"/>
    <property type="evidence" value="ECO:0007669"/>
    <property type="project" value="TreeGrafter"/>
</dbReference>
<evidence type="ECO:0000256" key="13">
    <source>
        <dbReference type="SAM" id="MobiDB-lite"/>
    </source>
</evidence>
<dbReference type="InterPro" id="IPR025110">
    <property type="entry name" value="AMP-bd_C"/>
</dbReference>
<dbReference type="InterPro" id="IPR007125">
    <property type="entry name" value="H2A/H2B/H3"/>
</dbReference>
<dbReference type="CDD" id="cd00074">
    <property type="entry name" value="HFD_H2A"/>
    <property type="match status" value="1"/>
</dbReference>
<dbReference type="CDD" id="cd00022">
    <property type="entry name" value="BIR"/>
    <property type="match status" value="1"/>
</dbReference>
<keyword evidence="11" id="KW-0539">Nucleus</keyword>
<dbReference type="GO" id="GO:0005634">
    <property type="term" value="C:nucleus"/>
    <property type="evidence" value="ECO:0007669"/>
    <property type="project" value="UniProtKB-SubCell"/>
</dbReference>
<dbReference type="Gene3D" id="1.10.20.10">
    <property type="entry name" value="Histone, subunit A"/>
    <property type="match status" value="1"/>
</dbReference>
<keyword evidence="10" id="KW-0238">DNA-binding</keyword>
<dbReference type="Gene3D" id="3.40.220.10">
    <property type="entry name" value="Leucine Aminopeptidase, subunit E, domain 1"/>
    <property type="match status" value="1"/>
</dbReference>
<dbReference type="InterPro" id="IPR002589">
    <property type="entry name" value="Macro_dom"/>
</dbReference>
<dbReference type="InterPro" id="IPR032458">
    <property type="entry name" value="Histone_H2A_CS"/>
</dbReference>
<comment type="function">
    <text evidence="1">Core component of nucleosome. Nucleosomes wrap and compact DNA into chromatin, limiting DNA accessibility to the cellular machineries which require DNA as a template. Histones thereby play a central role in transcription regulation, DNA repair, DNA replication and chromosomal stability. DNA accessibility is regulated via a complex set of post-translational modifications of histones, also called histone code, and nucleosome remodeling.</text>
</comment>
<dbReference type="SMART" id="SM00414">
    <property type="entry name" value="H2A"/>
    <property type="match status" value="1"/>
</dbReference>
<feature type="compositionally biased region" description="Low complexity" evidence="13">
    <location>
        <begin position="173"/>
        <end position="190"/>
    </location>
</feature>
<evidence type="ECO:0000256" key="8">
    <source>
        <dbReference type="ARBA" id="ARBA00022454"/>
    </source>
</evidence>
<evidence type="ECO:0000256" key="3">
    <source>
        <dbReference type="ARBA" id="ARBA00004286"/>
    </source>
</evidence>
<evidence type="ECO:0000256" key="11">
    <source>
        <dbReference type="ARBA" id="ARBA00023242"/>
    </source>
</evidence>
<dbReference type="InterPro" id="IPR043472">
    <property type="entry name" value="Macro_dom-like"/>
</dbReference>